<evidence type="ECO:0000256" key="1">
    <source>
        <dbReference type="SAM" id="SignalP"/>
    </source>
</evidence>
<dbReference type="CDD" id="cd06233">
    <property type="entry name" value="M14-like"/>
    <property type="match status" value="1"/>
</dbReference>
<dbReference type="EMBL" id="QUTC01005115">
    <property type="protein sequence ID" value="RHY60149.1"/>
    <property type="molecule type" value="Genomic_DNA"/>
</dbReference>
<dbReference type="Proteomes" id="UP000266239">
    <property type="component" value="Unassembled WGS sequence"/>
</dbReference>
<accession>A0A397DCQ4</accession>
<dbReference type="EMBL" id="QUSZ01006137">
    <property type="protein sequence ID" value="RHY06839.1"/>
    <property type="molecule type" value="Genomic_DNA"/>
</dbReference>
<evidence type="ECO:0000313" key="3">
    <source>
        <dbReference type="EMBL" id="RHY10072.1"/>
    </source>
</evidence>
<protein>
    <recommendedName>
        <fullName evidence="10">DUF2817 domain-containing protein</fullName>
    </recommendedName>
</protein>
<evidence type="ECO:0000313" key="8">
    <source>
        <dbReference type="Proteomes" id="UP000266239"/>
    </source>
</evidence>
<dbReference type="SUPFAM" id="SSF53187">
    <property type="entry name" value="Zn-dependent exopeptidases"/>
    <property type="match status" value="1"/>
</dbReference>
<feature type="signal peptide" evidence="1">
    <location>
        <begin position="1"/>
        <end position="24"/>
    </location>
</feature>
<dbReference type="EMBL" id="QUTF01007536">
    <property type="protein sequence ID" value="RHZ39522.1"/>
    <property type="molecule type" value="Genomic_DNA"/>
</dbReference>
<organism evidence="4 7">
    <name type="scientific">Aphanomyces astaci</name>
    <name type="common">Crayfish plague agent</name>
    <dbReference type="NCBI Taxonomy" id="112090"/>
    <lineage>
        <taxon>Eukaryota</taxon>
        <taxon>Sar</taxon>
        <taxon>Stramenopiles</taxon>
        <taxon>Oomycota</taxon>
        <taxon>Saprolegniomycetes</taxon>
        <taxon>Saprolegniales</taxon>
        <taxon>Verrucalvaceae</taxon>
        <taxon>Aphanomyces</taxon>
    </lineage>
</organism>
<dbReference type="Gene3D" id="3.40.630.10">
    <property type="entry name" value="Zn peptidases"/>
    <property type="match status" value="1"/>
</dbReference>
<dbReference type="VEuPathDB" id="FungiDB:H257_09224"/>
<dbReference type="AlphaFoldDB" id="A0A397DCQ4"/>
<evidence type="ECO:0008006" key="10">
    <source>
        <dbReference type="Google" id="ProtNLM"/>
    </source>
</evidence>
<evidence type="ECO:0000313" key="4">
    <source>
        <dbReference type="EMBL" id="RHY60149.1"/>
    </source>
</evidence>
<dbReference type="Proteomes" id="UP000265716">
    <property type="component" value="Unassembled WGS sequence"/>
</dbReference>
<reference evidence="6 7" key="1">
    <citation type="submission" date="2018-08" db="EMBL/GenBank/DDBJ databases">
        <title>Aphanomyces genome sequencing and annotation.</title>
        <authorList>
            <person name="Minardi D."/>
            <person name="Oidtmann B."/>
            <person name="Van Der Giezen M."/>
            <person name="Studholme D.J."/>
        </authorList>
    </citation>
    <scope>NUCLEOTIDE SEQUENCE [LARGE SCALE GENOMIC DNA]</scope>
    <source>
        <strain evidence="5 9">FDL457</strain>
        <strain evidence="2 6">Kv</strain>
        <strain evidence="4 7">SA</strain>
        <strain evidence="3 8">Yx</strain>
    </source>
</reference>
<feature type="chain" id="PRO_5036074470" description="DUF2817 domain-containing protein" evidence="1">
    <location>
        <begin position="25"/>
        <end position="400"/>
    </location>
</feature>
<dbReference type="EMBL" id="QUTA01006675">
    <property type="protein sequence ID" value="RHY10072.1"/>
    <property type="molecule type" value="Genomic_DNA"/>
</dbReference>
<evidence type="ECO:0000313" key="2">
    <source>
        <dbReference type="EMBL" id="RHY06839.1"/>
    </source>
</evidence>
<evidence type="ECO:0000313" key="5">
    <source>
        <dbReference type="EMBL" id="RHZ39522.1"/>
    </source>
</evidence>
<evidence type="ECO:0000313" key="7">
    <source>
        <dbReference type="Proteomes" id="UP000265716"/>
    </source>
</evidence>
<evidence type="ECO:0000313" key="9">
    <source>
        <dbReference type="Proteomes" id="UP000286510"/>
    </source>
</evidence>
<name>A0A397DCQ4_APHAT</name>
<proteinExistence type="predicted"/>
<keyword evidence="1" id="KW-0732">Signal</keyword>
<comment type="caution">
    <text evidence="4">The sequence shown here is derived from an EMBL/GenBank/DDBJ whole genome shotgun (WGS) entry which is preliminary data.</text>
</comment>
<evidence type="ECO:0000313" key="6">
    <source>
        <dbReference type="Proteomes" id="UP000265427"/>
    </source>
</evidence>
<dbReference type="Proteomes" id="UP000286510">
    <property type="component" value="Unassembled WGS sequence"/>
</dbReference>
<dbReference type="InterPro" id="IPR021259">
    <property type="entry name" value="DUF2817"/>
</dbReference>
<sequence length="400" mass="43541">MGGITTVVALVIAIAVHSAYKAYTAPLRTISPYELFFSEDYYQARHLFREAARSANADLHVIPYPVDGMSDLSIDVAILRGSPTSLVIHLSGTHGVEGFAGSAIQSAYLSNKTTLTARRHAQTPTLVFVHAVNPYGFAKLRRYNEHNVDLNRNHLTPAEFDAVRARDPNHVGYVDIAPILNPVVADDVSFWTKLAAHVLRYGYAAGKRAVVAGTYHDPRGLFYGGSELEPSHVLLGDFFTSSQHGLALDDVENVVLIDVHTGLGSRGDDSLMFNRPTVGRRIFPGQNVANAEEAFSGYDSVAGYGVDGYAATWFPKDTHVLTLTQEFGTVDGISVLRALRLENALFQYDPTARLAAAAHVRDVFYLHDDPHWKAQVASRGTGALHAVVAYLTADLKGPLN</sequence>
<dbReference type="Pfam" id="PF10994">
    <property type="entry name" value="DUF2817"/>
    <property type="match status" value="1"/>
</dbReference>
<gene>
    <name evidence="3" type="ORF">DYB25_009439</name>
    <name evidence="5" type="ORF">DYB26_011502</name>
    <name evidence="2" type="ORF">DYB36_000200</name>
    <name evidence="4" type="ORF">DYB38_005488</name>
</gene>
<dbReference type="Proteomes" id="UP000265427">
    <property type="component" value="Unassembled WGS sequence"/>
</dbReference>